<sequence length="734" mass="84014">MKKTEILAPVGKADMLYAGLAAGADSFYLALDDFGARAYAENFTLENIKETIDYIHLFGKRVFITMNTLIKDYEMPKALSYVEKLYEYGVDGLIIQDLGFFSIIKDQVPAMELHASTQMAVREYYGAKYLADLGFDRIVIARETPIEEIRKIVKLPVETEVFVHGSLCVSFSGECLMSSYFGGRSANRGRCAGPCRQKYRLLYDGKVLGDDYYLNMKDLNTIDNLEELIDIGVDCLKIEGRMKTPEYVFAAVANYKSKIEENTYNKNQMLDSSNRGYTKGFIFGQKRDYITLKDDSKHRSVGKVSSKKGKKYFISNSDLYLGDNLEITTKKGKRLPFTTTRNYKINEKIFLEKYPDAAIDSDVLIVNSNKVTNQKDQALEAYRSLPIKIDFKARLGENPQITLTYKNISASYTHPVTIETAKNISLTTEAIKENLAKFNDEIFIPARINVDIDQGIFLRKKDINECRRMGVALLEEEILKTYHRDKIKIDLPQIESGQNHKAERNIELLTNNISNDLLSDFDNVYIRSFDEKYKGNNLYLNLDAHDEYDVDNLISYIKTNGIKGVILNNYRDLAFIDDFKNNDIKIRIGRYLNIFNSYTANFYRDFAENICVSSEIDLDIINNISQNQAVEALVYSRIELMNMRHCPFSVIKKCGLSGCETCKFNKGVLESHDGEKMQVIRYGDYSKIYPAKPSRFDSDKFSDKVSLLYSVMDDNDILNMNQAKIRDSYTKGVI</sequence>
<dbReference type="AlphaFoldDB" id="A0A2I1MAF9"/>
<dbReference type="RefSeq" id="WP_101539302.1">
    <property type="nucleotide sequence ID" value="NZ_PKGS01000001.1"/>
</dbReference>
<dbReference type="InterPro" id="IPR001539">
    <property type="entry name" value="Peptidase_U32"/>
</dbReference>
<dbReference type="InterPro" id="IPR051454">
    <property type="entry name" value="RNA/ubiquinone_mod_enzymes"/>
</dbReference>
<dbReference type="EMBL" id="PKGS01000001">
    <property type="protein sequence ID" value="PKZ17133.1"/>
    <property type="molecule type" value="Genomic_DNA"/>
</dbReference>
<proteinExistence type="predicted"/>
<protein>
    <submittedName>
        <fullName evidence="2">Peptidase U32</fullName>
    </submittedName>
</protein>
<gene>
    <name evidence="2" type="ORF">CYJ34_00035</name>
</gene>
<dbReference type="Pfam" id="PF12392">
    <property type="entry name" value="DUF3656"/>
    <property type="match status" value="1"/>
</dbReference>
<comment type="caution">
    <text evidence="2">The sequence shown here is derived from an EMBL/GenBank/DDBJ whole genome shotgun (WGS) entry which is preliminary data.</text>
</comment>
<reference evidence="2 3" key="1">
    <citation type="submission" date="2017-12" db="EMBL/GenBank/DDBJ databases">
        <title>Phylogenetic diversity of female urinary microbiome.</title>
        <authorList>
            <person name="Thomas-White K."/>
            <person name="Wolfe A.J."/>
        </authorList>
    </citation>
    <scope>NUCLEOTIDE SEQUENCE [LARGE SCALE GENOMIC DNA]</scope>
    <source>
        <strain evidence="2 3">UMB0119</strain>
    </source>
</reference>
<name>A0A2I1MAF9_9FIRM</name>
<accession>A0A2I1MAF9</accession>
<dbReference type="Pfam" id="PF01136">
    <property type="entry name" value="Peptidase_U32"/>
    <property type="match status" value="1"/>
</dbReference>
<dbReference type="Proteomes" id="UP000234335">
    <property type="component" value="Unassembled WGS sequence"/>
</dbReference>
<organism evidence="2 3">
    <name type="scientific">Anaerococcus octavius</name>
    <dbReference type="NCBI Taxonomy" id="54007"/>
    <lineage>
        <taxon>Bacteria</taxon>
        <taxon>Bacillati</taxon>
        <taxon>Bacillota</taxon>
        <taxon>Tissierellia</taxon>
        <taxon>Tissierellales</taxon>
        <taxon>Peptoniphilaceae</taxon>
        <taxon>Anaerococcus</taxon>
    </lineage>
</organism>
<evidence type="ECO:0000259" key="1">
    <source>
        <dbReference type="Pfam" id="PF12392"/>
    </source>
</evidence>
<evidence type="ECO:0000313" key="2">
    <source>
        <dbReference type="EMBL" id="PKZ17133.1"/>
    </source>
</evidence>
<dbReference type="InterPro" id="IPR020988">
    <property type="entry name" value="Pept_U32_collagenase"/>
</dbReference>
<dbReference type="PROSITE" id="PS01276">
    <property type="entry name" value="PEPTIDASE_U32"/>
    <property type="match status" value="1"/>
</dbReference>
<keyword evidence="3" id="KW-1185">Reference proteome</keyword>
<dbReference type="PANTHER" id="PTHR30217">
    <property type="entry name" value="PEPTIDASE U32 FAMILY"/>
    <property type="match status" value="1"/>
</dbReference>
<feature type="domain" description="Peptidase U32 collagenase" evidence="1">
    <location>
        <begin position="376"/>
        <end position="478"/>
    </location>
</feature>
<dbReference type="PANTHER" id="PTHR30217:SF10">
    <property type="entry name" value="23S RRNA 5-HYDROXYCYTIDINE C2501 SYNTHASE"/>
    <property type="match status" value="1"/>
</dbReference>
<evidence type="ECO:0000313" key="3">
    <source>
        <dbReference type="Proteomes" id="UP000234335"/>
    </source>
</evidence>